<organism evidence="9 10">
    <name type="scientific">Cellulomonas phragmiteti</name>
    <dbReference type="NCBI Taxonomy" id="478780"/>
    <lineage>
        <taxon>Bacteria</taxon>
        <taxon>Bacillati</taxon>
        <taxon>Actinomycetota</taxon>
        <taxon>Actinomycetes</taxon>
        <taxon>Micrococcales</taxon>
        <taxon>Cellulomonadaceae</taxon>
        <taxon>Cellulomonas</taxon>
    </lineage>
</organism>
<dbReference type="Proteomes" id="UP000614741">
    <property type="component" value="Unassembled WGS sequence"/>
</dbReference>
<feature type="transmembrane region" description="Helical" evidence="8">
    <location>
        <begin position="150"/>
        <end position="171"/>
    </location>
</feature>
<dbReference type="SUPFAM" id="SSF81345">
    <property type="entry name" value="ABC transporter involved in vitamin B12 uptake, BtuC"/>
    <property type="match status" value="1"/>
</dbReference>
<protein>
    <submittedName>
        <fullName evidence="9">ABC transporter permease</fullName>
    </submittedName>
</protein>
<evidence type="ECO:0000256" key="2">
    <source>
        <dbReference type="ARBA" id="ARBA00007935"/>
    </source>
</evidence>
<sequence>MVLVVLAAALVAGCVAAVGIGPLVVPPRAVLDVVLAHVAGGPGPADPMHDTVVWLLRLPRVLVGACVGAVLAASGAALQAVVRNQLADPYLLGVSAGASLGAALVLTLGLGALVGTVTLTGGAFAGALLALLLVIGVLGARTGLSSHRLVLAGLTVGYFLTAVTNLVVVLADSRDAVRAVMFWMLGSLGRSSWGDLPLLAAATAVTLGVLVLRARRLDAISLGDDVARSLGTDPDRLRRQVAVVAALGVAAAVAVSGAIGFVGLVVPHLARRLVGATHRLVVPASALLGALVLVVADTLARTVLAPREIPLGVLTALLGTPLLMALVRRRLRRSAD</sequence>
<evidence type="ECO:0000256" key="7">
    <source>
        <dbReference type="ARBA" id="ARBA00023136"/>
    </source>
</evidence>
<evidence type="ECO:0000256" key="6">
    <source>
        <dbReference type="ARBA" id="ARBA00022989"/>
    </source>
</evidence>
<proteinExistence type="inferred from homology"/>
<evidence type="ECO:0000256" key="8">
    <source>
        <dbReference type="SAM" id="Phobius"/>
    </source>
</evidence>
<dbReference type="InterPro" id="IPR000522">
    <property type="entry name" value="ABC_transptr_permease_BtuC"/>
</dbReference>
<evidence type="ECO:0000256" key="4">
    <source>
        <dbReference type="ARBA" id="ARBA00022475"/>
    </source>
</evidence>
<feature type="transmembrane region" description="Helical" evidence="8">
    <location>
        <begin position="278"/>
        <end position="296"/>
    </location>
</feature>
<keyword evidence="4" id="KW-1003">Cell membrane</keyword>
<evidence type="ECO:0000256" key="5">
    <source>
        <dbReference type="ARBA" id="ARBA00022692"/>
    </source>
</evidence>
<evidence type="ECO:0000256" key="3">
    <source>
        <dbReference type="ARBA" id="ARBA00022448"/>
    </source>
</evidence>
<dbReference type="InterPro" id="IPR037294">
    <property type="entry name" value="ABC_BtuC-like"/>
</dbReference>
<reference evidence="9 10" key="1">
    <citation type="submission" date="2021-01" db="EMBL/GenBank/DDBJ databases">
        <title>Whole genome shotgun sequence of Cellulomonas phragmiteti NBRC 110785.</title>
        <authorList>
            <person name="Komaki H."/>
            <person name="Tamura T."/>
        </authorList>
    </citation>
    <scope>NUCLEOTIDE SEQUENCE [LARGE SCALE GENOMIC DNA]</scope>
    <source>
        <strain evidence="9 10">NBRC 110785</strain>
    </source>
</reference>
<gene>
    <name evidence="9" type="ORF">Cph01nite_29310</name>
</gene>
<keyword evidence="7 8" id="KW-0472">Membrane</keyword>
<feature type="transmembrane region" description="Helical" evidence="8">
    <location>
        <begin position="58"/>
        <end position="78"/>
    </location>
</feature>
<evidence type="ECO:0000313" key="10">
    <source>
        <dbReference type="Proteomes" id="UP000614741"/>
    </source>
</evidence>
<name>A0ABQ4DPA7_9CELL</name>
<dbReference type="Gene3D" id="1.10.3470.10">
    <property type="entry name" value="ABC transporter involved in vitamin B12 uptake, BtuC"/>
    <property type="match status" value="1"/>
</dbReference>
<feature type="transmembrane region" description="Helical" evidence="8">
    <location>
        <begin position="90"/>
        <end position="113"/>
    </location>
</feature>
<feature type="transmembrane region" description="Helical" evidence="8">
    <location>
        <begin position="241"/>
        <end position="266"/>
    </location>
</feature>
<comment type="caution">
    <text evidence="9">The sequence shown here is derived from an EMBL/GenBank/DDBJ whole genome shotgun (WGS) entry which is preliminary data.</text>
</comment>
<accession>A0ABQ4DPA7</accession>
<comment type="similarity">
    <text evidence="2">Belongs to the binding-protein-dependent transport system permease family. FecCD subfamily.</text>
</comment>
<feature type="transmembrane region" description="Helical" evidence="8">
    <location>
        <begin position="119"/>
        <end position="138"/>
    </location>
</feature>
<keyword evidence="6 8" id="KW-1133">Transmembrane helix</keyword>
<evidence type="ECO:0000256" key="1">
    <source>
        <dbReference type="ARBA" id="ARBA00004651"/>
    </source>
</evidence>
<keyword evidence="10" id="KW-1185">Reference proteome</keyword>
<feature type="transmembrane region" description="Helical" evidence="8">
    <location>
        <begin position="308"/>
        <end position="327"/>
    </location>
</feature>
<comment type="subcellular location">
    <subcellularLocation>
        <location evidence="1">Cell membrane</location>
        <topology evidence="1">Multi-pass membrane protein</topology>
    </subcellularLocation>
</comment>
<keyword evidence="3" id="KW-0813">Transport</keyword>
<keyword evidence="5 8" id="KW-0812">Transmembrane</keyword>
<dbReference type="EMBL" id="BONP01000021">
    <property type="protein sequence ID" value="GIG41169.1"/>
    <property type="molecule type" value="Genomic_DNA"/>
</dbReference>
<dbReference type="Pfam" id="PF01032">
    <property type="entry name" value="FecCD"/>
    <property type="match status" value="1"/>
</dbReference>
<dbReference type="PANTHER" id="PTHR30472:SF67">
    <property type="entry name" value="PERMEASE OF ABC TRANSPORTER-RELATED"/>
    <property type="match status" value="1"/>
</dbReference>
<dbReference type="CDD" id="cd06550">
    <property type="entry name" value="TM_ABC_iron-siderophores_like"/>
    <property type="match status" value="1"/>
</dbReference>
<feature type="transmembrane region" description="Helical" evidence="8">
    <location>
        <begin position="191"/>
        <end position="212"/>
    </location>
</feature>
<evidence type="ECO:0000313" key="9">
    <source>
        <dbReference type="EMBL" id="GIG41169.1"/>
    </source>
</evidence>
<dbReference type="PANTHER" id="PTHR30472">
    <property type="entry name" value="FERRIC ENTEROBACTIN TRANSPORT SYSTEM PERMEASE PROTEIN"/>
    <property type="match status" value="1"/>
</dbReference>